<evidence type="ECO:0000256" key="2">
    <source>
        <dbReference type="ARBA" id="ARBA00022448"/>
    </source>
</evidence>
<dbReference type="PANTHER" id="PTHR23517:SF2">
    <property type="entry name" value="MULTIDRUG RESISTANCE PROTEIN MDTH"/>
    <property type="match status" value="1"/>
</dbReference>
<reference evidence="11" key="1">
    <citation type="journal article" date="2019" name="Int. J. Syst. Evol. Microbiol.">
        <title>The Global Catalogue of Microorganisms (GCM) 10K type strain sequencing project: providing services to taxonomists for standard genome sequencing and annotation.</title>
        <authorList>
            <consortium name="The Broad Institute Genomics Platform"/>
            <consortium name="The Broad Institute Genome Sequencing Center for Infectious Disease"/>
            <person name="Wu L."/>
            <person name="Ma J."/>
        </authorList>
    </citation>
    <scope>NUCLEOTIDE SEQUENCE [LARGE SCALE GENOMIC DNA]</scope>
    <source>
        <strain evidence="11">JCM 14545</strain>
    </source>
</reference>
<comment type="caution">
    <text evidence="10">The sequence shown here is derived from an EMBL/GenBank/DDBJ whole genome shotgun (WGS) entry which is preliminary data.</text>
</comment>
<evidence type="ECO:0000256" key="8">
    <source>
        <dbReference type="SAM" id="Phobius"/>
    </source>
</evidence>
<evidence type="ECO:0000256" key="3">
    <source>
        <dbReference type="ARBA" id="ARBA00022475"/>
    </source>
</evidence>
<keyword evidence="11" id="KW-1185">Reference proteome</keyword>
<feature type="transmembrane region" description="Helical" evidence="8">
    <location>
        <begin position="278"/>
        <end position="296"/>
    </location>
</feature>
<accession>A0ABP5D2C6</accession>
<dbReference type="InterPro" id="IPR011701">
    <property type="entry name" value="MFS"/>
</dbReference>
<evidence type="ECO:0000313" key="11">
    <source>
        <dbReference type="Proteomes" id="UP001501116"/>
    </source>
</evidence>
<dbReference type="Pfam" id="PF07690">
    <property type="entry name" value="MFS_1"/>
    <property type="match status" value="2"/>
</dbReference>
<feature type="transmembrane region" description="Helical" evidence="8">
    <location>
        <begin position="170"/>
        <end position="192"/>
    </location>
</feature>
<feature type="compositionally biased region" description="Basic and acidic residues" evidence="7">
    <location>
        <begin position="409"/>
        <end position="418"/>
    </location>
</feature>
<dbReference type="PROSITE" id="PS50850">
    <property type="entry name" value="MFS"/>
    <property type="match status" value="1"/>
</dbReference>
<dbReference type="InterPro" id="IPR020846">
    <property type="entry name" value="MFS_dom"/>
</dbReference>
<feature type="transmembrane region" description="Helical" evidence="8">
    <location>
        <begin position="302"/>
        <end position="327"/>
    </location>
</feature>
<dbReference type="Gene3D" id="1.20.1250.20">
    <property type="entry name" value="MFS general substrate transporter like domains"/>
    <property type="match status" value="1"/>
</dbReference>
<feature type="transmembrane region" description="Helical" evidence="8">
    <location>
        <begin position="145"/>
        <end position="164"/>
    </location>
</feature>
<feature type="transmembrane region" description="Helical" evidence="8">
    <location>
        <begin position="339"/>
        <end position="360"/>
    </location>
</feature>
<keyword evidence="5 8" id="KW-1133">Transmembrane helix</keyword>
<sequence>MDDQPDTIVVMTAARLPGAFWVLFAGQFVNRIGNVVVAFLAFYLAARGLSAAEGAVVVAVFGTAGVLSQPVGGALADRFGARAALVLGMLGTAGCLVLLGSATSLPWLIAGAASLGVVGDLYRPASAALLVAIVPPSERLRAFGLVYWAVNLGFPIAGAAGGLLASTGYWTLFVLDAATCVLFAAVIAVGVPGGARPIRRGGGYRAALRDRSLLALTAMTFGYVAVVNQSTVGVAFAVRDAGLGPATYAFVAIVNGAGIVVLQPMCARALRRWPPMRVLACSMLVIGGGMALTGLASTPAAFAVTVLVWTLGEAGTGGVTAALAADLAPDGAQGRYQAVLGWGAGMAKLAATTLGGGLYAFAGAPVLWITCLAVGIAGCAFALAMSERIERRRHATEPVGPHRNQGEQAVHRHDDVRPGRQSRSR</sequence>
<keyword evidence="4 8" id="KW-0812">Transmembrane</keyword>
<evidence type="ECO:0000256" key="1">
    <source>
        <dbReference type="ARBA" id="ARBA00004651"/>
    </source>
</evidence>
<feature type="domain" description="Major facilitator superfamily (MFS) profile" evidence="9">
    <location>
        <begin position="19"/>
        <end position="390"/>
    </location>
</feature>
<keyword evidence="6 8" id="KW-0472">Membrane</keyword>
<evidence type="ECO:0000259" key="9">
    <source>
        <dbReference type="PROSITE" id="PS50850"/>
    </source>
</evidence>
<keyword evidence="2" id="KW-0813">Transport</keyword>
<dbReference type="PANTHER" id="PTHR23517">
    <property type="entry name" value="RESISTANCE PROTEIN MDTM, PUTATIVE-RELATED-RELATED"/>
    <property type="match status" value="1"/>
</dbReference>
<proteinExistence type="predicted"/>
<dbReference type="Proteomes" id="UP001501116">
    <property type="component" value="Unassembled WGS sequence"/>
</dbReference>
<feature type="transmembrane region" description="Helical" evidence="8">
    <location>
        <begin position="248"/>
        <end position="266"/>
    </location>
</feature>
<organism evidence="10 11">
    <name type="scientific">Amycolatopsis minnesotensis</name>
    <dbReference type="NCBI Taxonomy" id="337894"/>
    <lineage>
        <taxon>Bacteria</taxon>
        <taxon>Bacillati</taxon>
        <taxon>Actinomycetota</taxon>
        <taxon>Actinomycetes</taxon>
        <taxon>Pseudonocardiales</taxon>
        <taxon>Pseudonocardiaceae</taxon>
        <taxon>Amycolatopsis</taxon>
    </lineage>
</organism>
<feature type="transmembrane region" description="Helical" evidence="8">
    <location>
        <begin position="107"/>
        <end position="133"/>
    </location>
</feature>
<dbReference type="InterPro" id="IPR036259">
    <property type="entry name" value="MFS_trans_sf"/>
</dbReference>
<feature type="region of interest" description="Disordered" evidence="7">
    <location>
        <begin position="394"/>
        <end position="425"/>
    </location>
</feature>
<name>A0ABP5D2C6_9PSEU</name>
<evidence type="ECO:0000256" key="4">
    <source>
        <dbReference type="ARBA" id="ARBA00022692"/>
    </source>
</evidence>
<evidence type="ECO:0000256" key="6">
    <source>
        <dbReference type="ARBA" id="ARBA00023136"/>
    </source>
</evidence>
<evidence type="ECO:0000313" key="10">
    <source>
        <dbReference type="EMBL" id="GAA1972363.1"/>
    </source>
</evidence>
<feature type="transmembrane region" description="Helical" evidence="8">
    <location>
        <begin position="20"/>
        <end position="43"/>
    </location>
</feature>
<gene>
    <name evidence="10" type="ORF">GCM10009754_53650</name>
</gene>
<feature type="transmembrane region" description="Helical" evidence="8">
    <location>
        <begin position="366"/>
        <end position="384"/>
    </location>
</feature>
<comment type="subcellular location">
    <subcellularLocation>
        <location evidence="1">Cell membrane</location>
        <topology evidence="1">Multi-pass membrane protein</topology>
    </subcellularLocation>
</comment>
<feature type="transmembrane region" description="Helical" evidence="8">
    <location>
        <begin position="79"/>
        <end position="101"/>
    </location>
</feature>
<dbReference type="SUPFAM" id="SSF103473">
    <property type="entry name" value="MFS general substrate transporter"/>
    <property type="match status" value="1"/>
</dbReference>
<dbReference type="InterPro" id="IPR050171">
    <property type="entry name" value="MFS_Transporters"/>
</dbReference>
<protein>
    <submittedName>
        <fullName evidence="10">MFS transporter</fullName>
    </submittedName>
</protein>
<dbReference type="EMBL" id="BAAANN010000023">
    <property type="protein sequence ID" value="GAA1972363.1"/>
    <property type="molecule type" value="Genomic_DNA"/>
</dbReference>
<feature type="transmembrane region" description="Helical" evidence="8">
    <location>
        <begin position="213"/>
        <end position="236"/>
    </location>
</feature>
<keyword evidence="3" id="KW-1003">Cell membrane</keyword>
<dbReference type="RefSeq" id="WP_344424532.1">
    <property type="nucleotide sequence ID" value="NZ_BAAANN010000023.1"/>
</dbReference>
<evidence type="ECO:0000256" key="5">
    <source>
        <dbReference type="ARBA" id="ARBA00022989"/>
    </source>
</evidence>
<evidence type="ECO:0000256" key="7">
    <source>
        <dbReference type="SAM" id="MobiDB-lite"/>
    </source>
</evidence>